<dbReference type="PROSITE" id="PS50164">
    <property type="entry name" value="GIY_YIG"/>
    <property type="match status" value="1"/>
</dbReference>
<organism evidence="2 3">
    <name type="scientific">Adonisia turfae CCMR0082</name>
    <dbReference type="NCBI Taxonomy" id="2304604"/>
    <lineage>
        <taxon>Bacteria</taxon>
        <taxon>Bacillati</taxon>
        <taxon>Cyanobacteriota</taxon>
        <taxon>Adonisia</taxon>
        <taxon>Adonisia turfae</taxon>
    </lineage>
</organism>
<reference evidence="2 3" key="1">
    <citation type="journal article" date="2020" name="Microb. Ecol.">
        <title>Ecogenomics of the Marine Benthic Filamentous Cyanobacterium Adonisia.</title>
        <authorList>
            <person name="Walter J.M."/>
            <person name="Coutinho F.H."/>
            <person name="Leomil L."/>
            <person name="Hargreaves P.I."/>
            <person name="Campeao M.E."/>
            <person name="Vieira V.V."/>
            <person name="Silva B.S."/>
            <person name="Fistarol G.O."/>
            <person name="Salomon P.S."/>
            <person name="Sawabe T."/>
            <person name="Mino S."/>
            <person name="Hosokawa M."/>
            <person name="Miyashita H."/>
            <person name="Maruyama F."/>
            <person name="van Verk M.C."/>
            <person name="Dutilh B.E."/>
            <person name="Thompson C.C."/>
            <person name="Thompson F.L."/>
        </authorList>
    </citation>
    <scope>NUCLEOTIDE SEQUENCE [LARGE SCALE GENOMIC DNA]</scope>
    <source>
        <strain evidence="2 3">CCMR0082</strain>
    </source>
</reference>
<gene>
    <name evidence="2" type="ORF">D0962_23090</name>
</gene>
<sequence>MQNTNFVKPYEICLDLGNPVYWPRRFKRPRFRSPGWDEFSEVSSPRDACKNMGHVPGIYAIVQGENLYYVGQTQSLRNRWCSHSQGKRATRELENPLVYWIAWNGPGETAEDRLYTESVLILAYKPIWNCPRMACFDAKKDFAECERRLLSVSGEKRMARLIETIGIAYLEDIPMYRKAFISPESYHRPWQHELKPHLN</sequence>
<dbReference type="SUPFAM" id="SSF82771">
    <property type="entry name" value="GIY-YIG endonuclease"/>
    <property type="match status" value="1"/>
</dbReference>
<evidence type="ECO:0000259" key="1">
    <source>
        <dbReference type="PROSITE" id="PS50164"/>
    </source>
</evidence>
<dbReference type="InterPro" id="IPR035901">
    <property type="entry name" value="GIY-YIG_endonuc_sf"/>
</dbReference>
<protein>
    <submittedName>
        <fullName evidence="2">GIY-YIG nuclease family protein</fullName>
    </submittedName>
</protein>
<comment type="caution">
    <text evidence="2">The sequence shown here is derived from an EMBL/GenBank/DDBJ whole genome shotgun (WGS) entry which is preliminary data.</text>
</comment>
<dbReference type="Proteomes" id="UP000473574">
    <property type="component" value="Unassembled WGS sequence"/>
</dbReference>
<accession>A0A6M0SBC4</accession>
<evidence type="ECO:0000313" key="3">
    <source>
        <dbReference type="Proteomes" id="UP000473574"/>
    </source>
</evidence>
<feature type="domain" description="GIY-YIG" evidence="1">
    <location>
        <begin position="54"/>
        <end position="130"/>
    </location>
</feature>
<proteinExistence type="predicted"/>
<name>A0A6M0SBC4_9CYAN</name>
<dbReference type="Pfam" id="PF01541">
    <property type="entry name" value="GIY-YIG"/>
    <property type="match status" value="1"/>
</dbReference>
<dbReference type="Gene3D" id="3.40.1440.10">
    <property type="entry name" value="GIY-YIG endonuclease"/>
    <property type="match status" value="1"/>
</dbReference>
<dbReference type="InterPro" id="IPR000305">
    <property type="entry name" value="GIY-YIG_endonuc"/>
</dbReference>
<dbReference type="EMBL" id="QZCE01000002">
    <property type="protein sequence ID" value="NEZ65606.1"/>
    <property type="molecule type" value="Genomic_DNA"/>
</dbReference>
<dbReference type="AlphaFoldDB" id="A0A6M0SBC4"/>
<dbReference type="CDD" id="cd00719">
    <property type="entry name" value="GIY-YIG_SF"/>
    <property type="match status" value="1"/>
</dbReference>
<evidence type="ECO:0000313" key="2">
    <source>
        <dbReference type="EMBL" id="NEZ65606.1"/>
    </source>
</evidence>